<feature type="region of interest" description="Disordered" evidence="20">
    <location>
        <begin position="1561"/>
        <end position="1580"/>
    </location>
</feature>
<dbReference type="GO" id="GO:0008652">
    <property type="term" value="P:amino acid biosynthetic process"/>
    <property type="evidence" value="ECO:0007669"/>
    <property type="project" value="UniProtKB-KW"/>
</dbReference>
<dbReference type="CDD" id="cd01556">
    <property type="entry name" value="EPSP_synthase"/>
    <property type="match status" value="1"/>
</dbReference>
<dbReference type="SUPFAM" id="SSF55205">
    <property type="entry name" value="EPT/RTPC-like"/>
    <property type="match status" value="1"/>
</dbReference>
<evidence type="ECO:0000256" key="5">
    <source>
        <dbReference type="ARBA" id="ARBA00022679"/>
    </source>
</evidence>
<evidence type="ECO:0000256" key="10">
    <source>
        <dbReference type="ARBA" id="ARBA00022840"/>
    </source>
</evidence>
<dbReference type="InterPro" id="IPR016037">
    <property type="entry name" value="DHQ_synth_AroB"/>
</dbReference>
<feature type="region of interest" description="Shikimate dehydrogenase" evidence="18">
    <location>
        <begin position="1289"/>
        <end position="1580"/>
    </location>
</feature>
<dbReference type="GO" id="GO:0003856">
    <property type="term" value="F:3-dehydroquinate synthase activity"/>
    <property type="evidence" value="ECO:0007669"/>
    <property type="project" value="UniProtKB-UniRule"/>
</dbReference>
<evidence type="ECO:0000256" key="9">
    <source>
        <dbReference type="ARBA" id="ARBA00022833"/>
    </source>
</evidence>
<feature type="binding site" evidence="18">
    <location>
        <begin position="267"/>
        <end position="271"/>
    </location>
    <ligand>
        <name>7-phospho-2-dehydro-3-deoxy-D-arabino-heptonate</name>
        <dbReference type="ChEBI" id="CHEBI:58394"/>
    </ligand>
</feature>
<dbReference type="OMA" id="SWANMSW"/>
<keyword evidence="4 18" id="KW-0028">Amino-acid biosynthesis</keyword>
<feature type="active site" description="Proton acceptor; for 3-dehydroquinate synthase activity" evidence="18">
    <location>
        <position position="278"/>
    </location>
</feature>
<feature type="binding site" evidence="18">
    <location>
        <position position="157"/>
    </location>
    <ligand>
        <name>7-phospho-2-dehydro-3-deoxy-D-arabino-heptonate</name>
        <dbReference type="ChEBI" id="CHEBI:58394"/>
    </ligand>
</feature>
<dbReference type="CDD" id="cd01065">
    <property type="entry name" value="NAD_bind_Shikimate_DH"/>
    <property type="match status" value="1"/>
</dbReference>
<dbReference type="InterPro" id="IPR023193">
    <property type="entry name" value="EPSP_synthase_CS"/>
</dbReference>
<feature type="active site" description="Proton acceptor; for 3-dehydroquinate dehydratase activity" evidence="18">
    <location>
        <position position="1180"/>
    </location>
</feature>
<evidence type="ECO:0000256" key="3">
    <source>
        <dbReference type="ARBA" id="ARBA00022490"/>
    </source>
</evidence>
<feature type="binding site" evidence="18">
    <location>
        <position position="124"/>
    </location>
    <ligand>
        <name>NAD(+)</name>
        <dbReference type="ChEBI" id="CHEBI:57540"/>
    </ligand>
</feature>
<feature type="domain" description="SDH C-terminal" evidence="24">
    <location>
        <begin position="1526"/>
        <end position="1556"/>
    </location>
</feature>
<dbReference type="CDD" id="cd08195">
    <property type="entry name" value="DHQS"/>
    <property type="match status" value="1"/>
</dbReference>
<evidence type="ECO:0000256" key="18">
    <source>
        <dbReference type="HAMAP-Rule" id="MF_03143"/>
    </source>
</evidence>
<dbReference type="InterPro" id="IPR013708">
    <property type="entry name" value="Shikimate_DH-bd_N"/>
</dbReference>
<sequence>MAAVDIVKVSILGKDSIHVGYNLLQHIVDTCLTQLPSSNYALITDTHIAPLYLDQLARLFQAGIDDKQKFKSLPANARFISKLVAPGETSKSRKTKEDLEDWLLSERCTRDTIVIALGGGVIGDMVGFVAATFMRGVKFVQVPTTLLAMVDSAIGGKTAVDTPLGKNLIGSFHQPEFIFEDLAFLNTLPNREFINGMAEVIKTAAIWNEDRFGLLEQAAPEILQILSQPVSKDRFNGIRQLLQDVVISSIHVKAEVVSADEKEGGLRNLLNFGHSIGHAYEAILTPEILHGEAVSIGMVKEAELSRLLGHLSPDAVGRISKCLSAWGLPTRVDDEFITSKTRGRKTPVDRLLQIMAIDKKNSGSSKRVVLLKRVGECYELKATDVQDHFIRLVLAPHVSVQGALESPQVPREVVCKPPGSKSISNRALILAALSGGRVKLTNLLSSDDTRYMQSALEALGAASFTWNDDGSLLVSGTGRFKHPSKELFLGNAGTAARFLTSVACLVNSTESVVLTGNHRMKVRPIGPLVDALRSNGTTISYLAKEGCLPLSILPGFQGGRIELSASVSSQYVSSILMAAPLARKEVHLVLTGGQVISELYIDMTTAMMASFGVQVEKISSSEYKIPVAQYVAPEAYEIESDASSATYPLALAALLGISVVVPNIGSESLQGDARFARDVLQPMGCSIEQTATSTRVQGPAPGSLRAVTSIDMEPMTDAFLTASVLAAASQGSMTIKGIANQRVKECNRIAAMRAGLAAFGCTQSSEFGDGLTIQGVGLSGLCSPPDAFEGDGIDTHDDHRVAMSFSLLAAVTPGQSLILDKDCTSKTWPDWWDVLSRDFVVTLAGVDYLPAKPKATVNGAATVVVVGMRGAGKSTMGVLAAQILDRPFIDLDQLLEQDYKQTIPEIVATRGWTQFREFELATLSKVLKEHAQGYICACGGGIVETPAAVTLLQQFVASGGLVLQVHRDIEQIADFLGADETRPAWNAANGKSTPEIMDVWERRRPLFEQVANFQYYSSKANGLRTEQIKAFAKFLHHLQGPTDLMSMLSNKPRSFFLSLTYPDIRQGLELLQQITAGCDAVELRVDLLQDGPEPVPSIAYVSEQVALLRERLDMPIIFTIRTKSQGGNFPNDREDLAVELMCLAAKWAIEFIDFEMTWSEKALRTLRKSAVRSKIIASHHDVTGSMSFATDSWQDIYKRACEAGDLVKLVGQAKSLHDNFALEEFKTAVAQSGMPLIAINMGSQGTLSRLLSSFLTPVTHALLPFKAAPGQLSVKEIHQGLTLLGRIAPKKFFIFGCPISHSRSPALHNAGFTAFGLPHIYERLESDEIDRYASVLQSPAFGGASVTIPHKKAIMPFLASLTEEAQAIGAVNTVLPSEHGLLGDNTDWIGITRALTSVLPPTRIDNAVVFGAGGTARAAVYALNRLGTECIFVANRSASNLKDLKTAFPFIRLLHSEDDVADLGPISVVVSTVPGDAPLDGSMAAIASSILKAKSPAACLLELAYKPRVTPMMEMAKQHDWQTVDGLEVLLEQGLQQFKLWTGLQMSAQLGRDAILGNVEENEASSTSQQSVAGSWAGVA</sequence>
<dbReference type="Pfam" id="PF01487">
    <property type="entry name" value="DHquinase_I"/>
    <property type="match status" value="1"/>
</dbReference>
<dbReference type="Proteomes" id="UP000193685">
    <property type="component" value="Unassembled WGS sequence"/>
</dbReference>
<dbReference type="HAMAP" id="MF_03143">
    <property type="entry name" value="Pentafunct_AroM"/>
    <property type="match status" value="1"/>
</dbReference>
<feature type="binding site" evidence="18">
    <location>
        <position position="166"/>
    </location>
    <ligand>
        <name>NAD(+)</name>
        <dbReference type="ChEBI" id="CHEBI:57540"/>
    </ligand>
</feature>
<dbReference type="InterPro" id="IPR041121">
    <property type="entry name" value="SDH_C"/>
</dbReference>
<feature type="binding site" evidence="18">
    <location>
        <begin position="144"/>
        <end position="145"/>
    </location>
    <ligand>
        <name>NAD(+)</name>
        <dbReference type="ChEBI" id="CHEBI:57540"/>
    </ligand>
</feature>
<dbReference type="Pfam" id="PF01761">
    <property type="entry name" value="DHQ_synthase"/>
    <property type="match status" value="1"/>
</dbReference>
<dbReference type="SUPFAM" id="SSF53223">
    <property type="entry name" value="Aminoacid dehydrogenase-like, N-terminal domain"/>
    <property type="match status" value="1"/>
</dbReference>
<dbReference type="SUPFAM" id="SSF56796">
    <property type="entry name" value="Dehydroquinate synthase-like"/>
    <property type="match status" value="1"/>
</dbReference>
<dbReference type="InterPro" id="IPR036291">
    <property type="entry name" value="NAD(P)-bd_dom_sf"/>
</dbReference>
<keyword evidence="9 18" id="KW-0862">Zinc</keyword>
<feature type="binding site" evidence="18">
    <location>
        <begin position="199"/>
        <end position="202"/>
    </location>
    <ligand>
        <name>7-phospho-2-dehydro-3-deoxy-D-arabino-heptonate</name>
        <dbReference type="ChEBI" id="CHEBI:58394"/>
    </ligand>
</feature>
<evidence type="ECO:0000256" key="13">
    <source>
        <dbReference type="ARBA" id="ARBA00023141"/>
    </source>
</evidence>
<feature type="active site" description="For EPSP synthase activity" evidence="18">
    <location>
        <position position="823"/>
    </location>
</feature>
<dbReference type="InterPro" id="IPR013785">
    <property type="entry name" value="Aldolase_TIM"/>
</dbReference>
<keyword evidence="27" id="KW-1185">Reference proteome</keyword>
<keyword evidence="10 18" id="KW-0067">ATP-binding</keyword>
<dbReference type="PRINTS" id="PR01100">
    <property type="entry name" value="SHIKIMTKNASE"/>
</dbReference>
<dbReference type="HAMAP" id="MF_00222">
    <property type="entry name" value="Shikimate_DH_AroE"/>
    <property type="match status" value="1"/>
</dbReference>
<dbReference type="InterPro" id="IPR000623">
    <property type="entry name" value="Shikimate_kinase/TSH1"/>
</dbReference>
<dbReference type="GO" id="GO:0009423">
    <property type="term" value="P:chorismate biosynthetic process"/>
    <property type="evidence" value="ECO:0007669"/>
    <property type="project" value="UniProtKB-UniRule"/>
</dbReference>
<dbReference type="Gene3D" id="3.20.20.70">
    <property type="entry name" value="Aldolase class I"/>
    <property type="match status" value="1"/>
</dbReference>
<dbReference type="InterPro" id="IPR031322">
    <property type="entry name" value="Shikimate/glucono_kinase"/>
</dbReference>
<feature type="active site" description="Proton acceptor; for 3-dehydroquinate synthase activity" evidence="18">
    <location>
        <position position="263"/>
    </location>
</feature>
<dbReference type="InterPro" id="IPR008289">
    <property type="entry name" value="Pentafunct_AroM"/>
</dbReference>
<comment type="similarity">
    <text evidence="18">In the N-terminal section; belongs to the sugar phosphate cyclases superfamily. Dehydroquinate synthase family.</text>
</comment>
<dbReference type="RefSeq" id="XP_040727608.1">
    <property type="nucleotide sequence ID" value="XM_040868725.1"/>
</dbReference>
<dbReference type="Gene3D" id="3.40.50.300">
    <property type="entry name" value="P-loop containing nucleotide triphosphate hydrolases"/>
    <property type="match status" value="1"/>
</dbReference>
<dbReference type="Gene3D" id="1.20.1090.10">
    <property type="entry name" value="Dehydroquinate synthase-like - alpha domain"/>
    <property type="match status" value="1"/>
</dbReference>
<dbReference type="InterPro" id="IPR056179">
    <property type="entry name" value="DHQS_C"/>
</dbReference>
<dbReference type="EC" id="2.5.1.19" evidence="18"/>
<feature type="binding site" evidence="18">
    <location>
        <begin position="119"/>
        <end position="121"/>
    </location>
    <ligand>
        <name>NAD(+)</name>
        <dbReference type="ChEBI" id="CHEBI:57540"/>
    </ligand>
</feature>
<dbReference type="InterPro" id="IPR006264">
    <property type="entry name" value="EPSP_synthase"/>
</dbReference>
<feature type="binding site" evidence="18">
    <location>
        <position position="199"/>
    </location>
    <ligand>
        <name>Zn(2+)</name>
        <dbReference type="ChEBI" id="CHEBI:29105"/>
        <note>catalytic</note>
    </ligand>
</feature>
<dbReference type="NCBIfam" id="TIGR01093">
    <property type="entry name" value="aroD"/>
    <property type="match status" value="1"/>
</dbReference>
<evidence type="ECO:0000256" key="16">
    <source>
        <dbReference type="ARBA" id="ARBA00044633"/>
    </source>
</evidence>
<comment type="similarity">
    <text evidence="2">Belongs to the EPSP synthase family.</text>
</comment>
<feature type="domain" description="3-dehydroquinate synthase C-terminal" evidence="25">
    <location>
        <begin position="196"/>
        <end position="361"/>
    </location>
</feature>
<organism evidence="26 27">
    <name type="scientific">Protomyces lactucae-debilis</name>
    <dbReference type="NCBI Taxonomy" id="2754530"/>
    <lineage>
        <taxon>Eukaryota</taxon>
        <taxon>Fungi</taxon>
        <taxon>Dikarya</taxon>
        <taxon>Ascomycota</taxon>
        <taxon>Taphrinomycotina</taxon>
        <taxon>Taphrinomycetes</taxon>
        <taxon>Taphrinales</taxon>
        <taxon>Protomycetaceae</taxon>
        <taxon>Protomyces</taxon>
    </lineage>
</organism>
<dbReference type="HAMAP" id="MF_00109">
    <property type="entry name" value="Shikimate_kinase"/>
    <property type="match status" value="1"/>
</dbReference>
<feature type="binding site" evidence="18">
    <location>
        <position position="253"/>
    </location>
    <ligand>
        <name>7-phospho-2-dehydro-3-deoxy-D-arabino-heptonate</name>
        <dbReference type="ChEBI" id="CHEBI:58394"/>
    </ligand>
</feature>
<evidence type="ECO:0000256" key="7">
    <source>
        <dbReference type="ARBA" id="ARBA00022741"/>
    </source>
</evidence>
<proteinExistence type="inferred from homology"/>
<comment type="pathway">
    <text evidence="18 19">Metabolic intermediate biosynthesis; chorismate biosynthesis; chorismate from D-erythrose 4-phosphate and phosphoenolpyruvate: step 4/7.</text>
</comment>
<keyword evidence="8 18" id="KW-0418">Kinase</keyword>
<accession>A0A1Y2FTB2</accession>
<dbReference type="NCBIfam" id="TIGR01357">
    <property type="entry name" value="aroB"/>
    <property type="match status" value="1"/>
</dbReference>
<comment type="catalytic activity">
    <reaction evidence="18 19">
        <text>shikimate + ATP = 3-phosphoshikimate + ADP + H(+)</text>
        <dbReference type="Rhea" id="RHEA:13121"/>
        <dbReference type="ChEBI" id="CHEBI:15378"/>
        <dbReference type="ChEBI" id="CHEBI:30616"/>
        <dbReference type="ChEBI" id="CHEBI:36208"/>
        <dbReference type="ChEBI" id="CHEBI:145989"/>
        <dbReference type="ChEBI" id="CHEBI:456216"/>
        <dbReference type="EC" id="2.7.1.71"/>
    </reaction>
</comment>
<comment type="function">
    <text evidence="17 18 19">The AROM polypeptide catalyzes 5 consecutive enzymatic reactions in prechorismate polyaromatic amino acid biosynthesis.</text>
</comment>
<feature type="region of interest" description="3-dehydroquinate synthase" evidence="18">
    <location>
        <begin position="1"/>
        <end position="387"/>
    </location>
</feature>
<feature type="domain" description="Shikimate dehydrogenase substrate binding N-terminal" evidence="23">
    <location>
        <begin position="1294"/>
        <end position="1374"/>
    </location>
</feature>
<comment type="similarity">
    <text evidence="18 19">In the 4th section; belongs to the type-I 3-dehydroquinase family.</text>
</comment>
<dbReference type="FunFam" id="3.40.50.1970:FF:000007">
    <property type="entry name" value="Pentafunctional AROM polypeptide"/>
    <property type="match status" value="1"/>
</dbReference>
<dbReference type="PROSITE" id="PS00885">
    <property type="entry name" value="EPSP_SYNTHASE_2"/>
    <property type="match status" value="1"/>
</dbReference>
<feature type="binding site" evidence="18">
    <location>
        <position position="359"/>
    </location>
    <ligand>
        <name>7-phospho-2-dehydro-3-deoxy-D-arabino-heptonate</name>
        <dbReference type="ChEBI" id="CHEBI:58394"/>
    </ligand>
</feature>
<dbReference type="EMBL" id="MCFI01000003">
    <property type="protein sequence ID" value="ORY86426.1"/>
    <property type="molecule type" value="Genomic_DNA"/>
</dbReference>
<evidence type="ECO:0000256" key="15">
    <source>
        <dbReference type="ARBA" id="ARBA00023268"/>
    </source>
</evidence>
<evidence type="ECO:0000313" key="26">
    <source>
        <dbReference type="EMBL" id="ORY86426.1"/>
    </source>
</evidence>
<comment type="catalytic activity">
    <reaction evidence="18 19">
        <text>3-dehydroquinate = 3-dehydroshikimate + H2O</text>
        <dbReference type="Rhea" id="RHEA:21096"/>
        <dbReference type="ChEBI" id="CHEBI:15377"/>
        <dbReference type="ChEBI" id="CHEBI:16630"/>
        <dbReference type="ChEBI" id="CHEBI:32364"/>
        <dbReference type="EC" id="4.2.1.10"/>
    </reaction>
</comment>
<feature type="domain" description="3-dehydroquinate synthase N-terminal" evidence="22">
    <location>
        <begin position="84"/>
        <end position="194"/>
    </location>
</feature>
<evidence type="ECO:0000259" key="21">
    <source>
        <dbReference type="Pfam" id="PF00275"/>
    </source>
</evidence>
<comment type="subunit">
    <text evidence="18 19">Homodimer.</text>
</comment>
<dbReference type="GO" id="GO:0009073">
    <property type="term" value="P:aromatic amino acid family biosynthetic process"/>
    <property type="evidence" value="ECO:0007669"/>
    <property type="project" value="UniProtKB-UniRule"/>
</dbReference>
<evidence type="ECO:0000256" key="14">
    <source>
        <dbReference type="ARBA" id="ARBA00023239"/>
    </source>
</evidence>
<keyword evidence="7 18" id="KW-0547">Nucleotide-binding</keyword>
<keyword evidence="3 18" id="KW-0963">Cytoplasm</keyword>
<evidence type="ECO:0000259" key="22">
    <source>
        <dbReference type="Pfam" id="PF01761"/>
    </source>
</evidence>
<dbReference type="PANTHER" id="PTHR21090">
    <property type="entry name" value="AROM/DEHYDROQUINATE SYNTHASE"/>
    <property type="match status" value="1"/>
</dbReference>
<keyword evidence="6 18" id="KW-0479">Metal-binding</keyword>
<dbReference type="FunFam" id="3.20.20.70:FF:000135">
    <property type="entry name" value="Pentafunctional AROM polypeptide"/>
    <property type="match status" value="1"/>
</dbReference>
<dbReference type="GO" id="GO:0004765">
    <property type="term" value="F:shikimate kinase activity"/>
    <property type="evidence" value="ECO:0007669"/>
    <property type="project" value="UniProtKB-UniRule"/>
</dbReference>
<keyword evidence="12 18" id="KW-0560">Oxidoreductase</keyword>
<protein>
    <recommendedName>
        <fullName evidence="18">Pentafunctional AROM polypeptide</fullName>
    </recommendedName>
    <domain>
        <recommendedName>
            <fullName evidence="18">3-dehydroquinate synthase</fullName>
            <shortName evidence="18">DHQS</shortName>
            <ecNumber evidence="18">4.2.3.4</ecNumber>
        </recommendedName>
    </domain>
    <domain>
        <recommendedName>
            <fullName evidence="18">3-phosphoshikimate 1-carboxyvinyltransferase</fullName>
            <ecNumber evidence="18">2.5.1.19</ecNumber>
        </recommendedName>
        <alternativeName>
            <fullName evidence="18">5-enolpyruvylshikimate-3-phosphate synthase</fullName>
            <shortName evidence="18">EPSP synthase</shortName>
            <shortName evidence="18">EPSPS</shortName>
        </alternativeName>
    </domain>
    <domain>
        <recommendedName>
            <fullName evidence="18">Shikimate kinase</fullName>
            <shortName evidence="18">SK</shortName>
            <ecNumber evidence="18">2.7.1.71</ecNumber>
        </recommendedName>
    </domain>
    <domain>
        <recommendedName>
            <fullName evidence="18">3-dehydroquinate dehydratase</fullName>
            <shortName evidence="18">3-dehydroquinase</shortName>
            <ecNumber evidence="18">4.2.1.10</ecNumber>
        </recommendedName>
    </domain>
    <domain>
        <recommendedName>
            <fullName evidence="18">Shikimate dehydrogenase</fullName>
            <ecNumber evidence="18">1.1.1.25</ecNumber>
        </recommendedName>
    </domain>
</protein>
<comment type="pathway">
    <text evidence="18 19">Metabolic intermediate biosynthesis; chorismate biosynthesis; chorismate from D-erythrose 4-phosphate and phosphoenolpyruvate: step 3/7.</text>
</comment>
<evidence type="ECO:0000256" key="2">
    <source>
        <dbReference type="ARBA" id="ARBA00009948"/>
    </source>
</evidence>
<evidence type="ECO:0000256" key="4">
    <source>
        <dbReference type="ARBA" id="ARBA00022605"/>
    </source>
</evidence>
<dbReference type="NCBIfam" id="TIGR01356">
    <property type="entry name" value="aroA"/>
    <property type="match status" value="1"/>
</dbReference>
<feature type="binding site" evidence="18">
    <location>
        <position position="135"/>
    </location>
    <ligand>
        <name>7-phospho-2-dehydro-3-deoxy-D-arabino-heptonate</name>
        <dbReference type="ChEBI" id="CHEBI:58394"/>
    </ligand>
</feature>
<feature type="binding site" evidence="18">
    <location>
        <position position="195"/>
    </location>
    <ligand>
        <name>NAD(+)</name>
        <dbReference type="ChEBI" id="CHEBI:57540"/>
    </ligand>
</feature>
<dbReference type="PANTHER" id="PTHR21090:SF5">
    <property type="entry name" value="PENTAFUNCTIONAL AROM POLYPEPTIDE"/>
    <property type="match status" value="1"/>
</dbReference>
<evidence type="ECO:0000256" key="17">
    <source>
        <dbReference type="ARBA" id="ARBA00054455"/>
    </source>
</evidence>
<dbReference type="GO" id="GO:0005737">
    <property type="term" value="C:cytoplasm"/>
    <property type="evidence" value="ECO:0007669"/>
    <property type="project" value="UniProtKB-SubCell"/>
</dbReference>
<dbReference type="Gene3D" id="3.40.50.1970">
    <property type="match status" value="1"/>
</dbReference>
<comment type="similarity">
    <text evidence="18 19">In the 3rd section; belongs to the shikimate kinase family.</text>
</comment>
<dbReference type="InterPro" id="IPR022893">
    <property type="entry name" value="Shikimate_DH_fam"/>
</dbReference>
<dbReference type="Pfam" id="PF00275">
    <property type="entry name" value="EPSP_synthase"/>
    <property type="match status" value="1"/>
</dbReference>
<dbReference type="InterPro" id="IPR036968">
    <property type="entry name" value="Enolpyruvate_Tfrase_sf"/>
</dbReference>
<keyword evidence="14 18" id="KW-0456">Lyase</keyword>
<comment type="similarity">
    <text evidence="18 19">In the C-terminal section; belongs to the shikimate dehydrogenase family.</text>
</comment>
<dbReference type="EC" id="2.7.1.71" evidence="18"/>
<keyword evidence="13 18" id="KW-0057">Aromatic amino acid biosynthesis</keyword>
<reference evidence="26 27" key="1">
    <citation type="submission" date="2016-07" db="EMBL/GenBank/DDBJ databases">
        <title>Pervasive Adenine N6-methylation of Active Genes in Fungi.</title>
        <authorList>
            <consortium name="DOE Joint Genome Institute"/>
            <person name="Mondo S.J."/>
            <person name="Dannebaum R.O."/>
            <person name="Kuo R.C."/>
            <person name="Labutti K."/>
            <person name="Haridas S."/>
            <person name="Kuo A."/>
            <person name="Salamov A."/>
            <person name="Ahrendt S.R."/>
            <person name="Lipzen A."/>
            <person name="Sullivan W."/>
            <person name="Andreopoulos W.B."/>
            <person name="Clum A."/>
            <person name="Lindquist E."/>
            <person name="Daum C."/>
            <person name="Ramamoorthy G.K."/>
            <person name="Gryganskyi A."/>
            <person name="Culley D."/>
            <person name="Magnuson J.K."/>
            <person name="James T.Y."/>
            <person name="O'Malley M.A."/>
            <person name="Stajich J.E."/>
            <person name="Spatafora J.W."/>
            <person name="Visel A."/>
            <person name="Grigoriev I.V."/>
        </authorList>
    </citation>
    <scope>NUCLEOTIDE SEQUENCE [LARGE SCALE GENOMIC DNA]</scope>
    <source>
        <strain evidence="26 27">12-1054</strain>
    </source>
</reference>
<feature type="binding site" evidence="18">
    <location>
        <begin position="867"/>
        <end position="874"/>
    </location>
    <ligand>
        <name>ATP</name>
        <dbReference type="ChEBI" id="CHEBI:30616"/>
    </ligand>
</feature>
<comment type="subcellular location">
    <subcellularLocation>
        <location evidence="18 19">Cytoplasm</location>
    </subcellularLocation>
</comment>
<dbReference type="EC" id="1.1.1.25" evidence="18"/>
<evidence type="ECO:0000256" key="6">
    <source>
        <dbReference type="ARBA" id="ARBA00022723"/>
    </source>
</evidence>
<dbReference type="SUPFAM" id="SSF52540">
    <property type="entry name" value="P-loop containing nucleoside triphosphate hydrolases"/>
    <property type="match status" value="1"/>
</dbReference>
<dbReference type="OrthoDB" id="197068at2759"/>
<dbReference type="GO" id="GO:0003866">
    <property type="term" value="F:3-phosphoshikimate 1-carboxyvinyltransferase activity"/>
    <property type="evidence" value="ECO:0007669"/>
    <property type="project" value="UniProtKB-UniRule"/>
</dbReference>
<dbReference type="EC" id="4.2.3.4" evidence="18"/>
<dbReference type="Gene3D" id="3.40.50.720">
    <property type="entry name" value="NAD(P)-binding Rossmann-like Domain"/>
    <property type="match status" value="1"/>
</dbReference>
<feature type="binding site" evidence="18">
    <location>
        <position position="274"/>
    </location>
    <ligand>
        <name>7-phospho-2-dehydro-3-deoxy-D-arabino-heptonate</name>
        <dbReference type="ChEBI" id="CHEBI:58394"/>
    </ligand>
</feature>
<dbReference type="Gene3D" id="3.40.50.10860">
    <property type="entry name" value="Leucine Dehydrogenase, chain A, domain 1"/>
    <property type="match status" value="1"/>
</dbReference>
<dbReference type="InterPro" id="IPR027417">
    <property type="entry name" value="P-loop_NTPase"/>
</dbReference>
<evidence type="ECO:0000256" key="19">
    <source>
        <dbReference type="PIRNR" id="PIRNR000514"/>
    </source>
</evidence>
<dbReference type="CDD" id="cd00464">
    <property type="entry name" value="SK"/>
    <property type="match status" value="1"/>
</dbReference>
<comment type="pathway">
    <text evidence="1 18 19">Metabolic intermediate biosynthesis; chorismate biosynthesis; chorismate from D-erythrose 4-phosphate and phosphoenolpyruvate: step 6/7.</text>
</comment>
<evidence type="ECO:0000256" key="11">
    <source>
        <dbReference type="ARBA" id="ARBA00022857"/>
    </source>
</evidence>
<dbReference type="InterPro" id="IPR046346">
    <property type="entry name" value="Aminoacid_DH-like_N_sf"/>
</dbReference>
<dbReference type="FunFam" id="3.40.50.300:FF:001256">
    <property type="entry name" value="Pentafunctional AROM polypeptide"/>
    <property type="match status" value="1"/>
</dbReference>
<dbReference type="GeneID" id="63785324"/>
<dbReference type="Pfam" id="PF18317">
    <property type="entry name" value="SDH_C"/>
    <property type="match status" value="1"/>
</dbReference>
<comment type="catalytic activity">
    <reaction evidence="18 19">
        <text>shikimate + NADP(+) = 3-dehydroshikimate + NADPH + H(+)</text>
        <dbReference type="Rhea" id="RHEA:17737"/>
        <dbReference type="ChEBI" id="CHEBI:15378"/>
        <dbReference type="ChEBI" id="CHEBI:16630"/>
        <dbReference type="ChEBI" id="CHEBI:36208"/>
        <dbReference type="ChEBI" id="CHEBI:57783"/>
        <dbReference type="ChEBI" id="CHEBI:58349"/>
        <dbReference type="EC" id="1.1.1.25"/>
    </reaction>
</comment>
<dbReference type="NCBIfam" id="TIGR01809">
    <property type="entry name" value="Shik-DH-AROM"/>
    <property type="match status" value="1"/>
</dbReference>
<comment type="caution">
    <text evidence="18">Lacks conserved residue(s) required for the propagation of feature annotation.</text>
</comment>
<dbReference type="Pfam" id="PF01202">
    <property type="entry name" value="SKI"/>
    <property type="match status" value="1"/>
</dbReference>
<dbReference type="EC" id="4.2.1.10" evidence="18"/>
<comment type="pathway">
    <text evidence="18 19">Metabolic intermediate biosynthesis; chorismate biosynthesis; chorismate from D-erythrose 4-phosphate and phosphoenolpyruvate: step 5/7.</text>
</comment>
<evidence type="ECO:0000313" key="27">
    <source>
        <dbReference type="Proteomes" id="UP000193685"/>
    </source>
</evidence>
<evidence type="ECO:0000256" key="1">
    <source>
        <dbReference type="ARBA" id="ARBA00004811"/>
    </source>
</evidence>
<feature type="binding site" evidence="18">
    <location>
        <begin position="184"/>
        <end position="187"/>
    </location>
    <ligand>
        <name>NAD(+)</name>
        <dbReference type="ChEBI" id="CHEBI:57540"/>
    </ligand>
</feature>
<dbReference type="InterPro" id="IPR001381">
    <property type="entry name" value="DHquinase_I"/>
</dbReference>
<feature type="binding site" evidence="18">
    <location>
        <position position="290"/>
    </location>
    <ligand>
        <name>7-phospho-2-dehydro-3-deoxy-D-arabino-heptonate</name>
        <dbReference type="ChEBI" id="CHEBI:58394"/>
    </ligand>
</feature>
<dbReference type="GO" id="GO:0004764">
    <property type="term" value="F:shikimate 3-dehydrogenase (NADP+) activity"/>
    <property type="evidence" value="ECO:0007669"/>
    <property type="project" value="UniProtKB-UniRule"/>
</dbReference>
<keyword evidence="15 18" id="KW-0511">Multifunctional enzyme</keyword>
<feature type="active site" description="Schiff-base intermediate with substrate; for 3-dehydroquinate dehydratase activity" evidence="18">
    <location>
        <position position="1208"/>
    </location>
</feature>
<dbReference type="InterPro" id="IPR010110">
    <property type="entry name" value="Shikimate_DH_AroM-type"/>
</dbReference>
<dbReference type="SUPFAM" id="SSF51735">
    <property type="entry name" value="NAD(P)-binding Rossmann-fold domains"/>
    <property type="match status" value="1"/>
</dbReference>
<keyword evidence="5 18" id="KW-0808">Transferase</keyword>
<comment type="similarity">
    <text evidence="19">In the N-terminal section; belongs to the dehydroquinate synthase family.</text>
</comment>
<feature type="binding site" evidence="18">
    <location>
        <position position="151"/>
    </location>
    <ligand>
        <name>7-phospho-2-dehydro-3-deoxy-D-arabino-heptonate</name>
        <dbReference type="ChEBI" id="CHEBI:58394"/>
    </ligand>
</feature>
<keyword evidence="11 18" id="KW-0521">NADP</keyword>
<comment type="caution">
    <text evidence="26">The sequence shown here is derived from an EMBL/GenBank/DDBJ whole genome shotgun (WGS) entry which is preliminary data.</text>
</comment>
<comment type="similarity">
    <text evidence="18 19">In the 2nd section; belongs to the EPSP synthase family.</text>
</comment>
<dbReference type="PROSITE" id="PS00104">
    <property type="entry name" value="EPSP_SYNTHASE_1"/>
    <property type="match status" value="1"/>
</dbReference>
<evidence type="ECO:0000259" key="23">
    <source>
        <dbReference type="Pfam" id="PF08501"/>
    </source>
</evidence>
<dbReference type="SUPFAM" id="SSF51569">
    <property type="entry name" value="Aldolase"/>
    <property type="match status" value="1"/>
</dbReference>
<evidence type="ECO:0000256" key="20">
    <source>
        <dbReference type="SAM" id="MobiDB-lite"/>
    </source>
</evidence>
<feature type="compositionally biased region" description="Polar residues" evidence="20">
    <location>
        <begin position="1564"/>
        <end position="1573"/>
    </location>
</feature>
<feature type="binding site" evidence="18">
    <location>
        <position position="290"/>
    </location>
    <ligand>
        <name>Zn(2+)</name>
        <dbReference type="ChEBI" id="CHEBI:29105"/>
        <note>catalytic</note>
    </ligand>
</feature>
<comment type="catalytic activity">
    <reaction evidence="18 19">
        <text>7-phospho-2-dehydro-3-deoxy-D-arabino-heptonate = 3-dehydroquinate + phosphate</text>
        <dbReference type="Rhea" id="RHEA:21968"/>
        <dbReference type="ChEBI" id="CHEBI:32364"/>
        <dbReference type="ChEBI" id="CHEBI:43474"/>
        <dbReference type="ChEBI" id="CHEBI:58394"/>
        <dbReference type="EC" id="4.2.3.4"/>
    </reaction>
</comment>
<comment type="cofactor">
    <cofactor evidence="18 19">
        <name>Zn(2+)</name>
        <dbReference type="ChEBI" id="CHEBI:29105"/>
    </cofactor>
    <text evidence="18 19">Binds 2 Zn(2+) ions per subunit.</text>
</comment>
<dbReference type="Gene3D" id="3.65.10.10">
    <property type="entry name" value="Enolpyruvate transferase domain"/>
    <property type="match status" value="2"/>
</dbReference>
<dbReference type="CDD" id="cd00502">
    <property type="entry name" value="DHQase_I"/>
    <property type="match status" value="1"/>
</dbReference>
<dbReference type="Pfam" id="PF24621">
    <property type="entry name" value="DHQS_C"/>
    <property type="match status" value="1"/>
</dbReference>
<dbReference type="HAMAP" id="MF_00210">
    <property type="entry name" value="EPSP_synth"/>
    <property type="match status" value="1"/>
</dbReference>
<dbReference type="PIRSF" id="PIRSF000514">
    <property type="entry name" value="Pentafunct_AroM"/>
    <property type="match status" value="1"/>
</dbReference>
<feature type="binding site" evidence="18">
    <location>
        <position position="274"/>
    </location>
    <ligand>
        <name>Zn(2+)</name>
        <dbReference type="ChEBI" id="CHEBI:29105"/>
        <note>catalytic</note>
    </ligand>
</feature>
<feature type="domain" description="Enolpyruvate transferase" evidence="21">
    <location>
        <begin position="416"/>
        <end position="835"/>
    </location>
</feature>
<dbReference type="InterPro" id="IPR001986">
    <property type="entry name" value="Enolpyruvate_Tfrase_dom"/>
</dbReference>
<dbReference type="Pfam" id="PF08501">
    <property type="entry name" value="Shikimate_dh_N"/>
    <property type="match status" value="1"/>
</dbReference>
<dbReference type="GO" id="GO:0003855">
    <property type="term" value="F:3-dehydroquinate dehydratase activity"/>
    <property type="evidence" value="ECO:0007669"/>
    <property type="project" value="UniProtKB-UniRule"/>
</dbReference>
<dbReference type="UniPathway" id="UPA00053">
    <property type="reaction ID" value="UER00085"/>
</dbReference>
<feature type="binding site" evidence="18">
    <location>
        <position position="167"/>
    </location>
    <ligand>
        <name>7-phospho-2-dehydro-3-deoxy-D-arabino-heptonate</name>
        <dbReference type="ChEBI" id="CHEBI:58394"/>
    </ligand>
</feature>
<dbReference type="InterPro" id="IPR013792">
    <property type="entry name" value="RNA3'P_cycl/enolpyr_Trfase_a/b"/>
</dbReference>
<dbReference type="FunFam" id="1.20.1090.10:FF:000007">
    <property type="entry name" value="Pentafunctional AROM polypeptide"/>
    <property type="match status" value="1"/>
</dbReference>
<evidence type="ECO:0000259" key="25">
    <source>
        <dbReference type="Pfam" id="PF24621"/>
    </source>
</evidence>
<name>A0A1Y2FTB2_PROLT</name>
<comment type="catalytic activity">
    <reaction evidence="16">
        <text>3-phosphoshikimate + phosphoenolpyruvate = 5-O-(1-carboxyvinyl)-3-phosphoshikimate + phosphate</text>
        <dbReference type="Rhea" id="RHEA:21256"/>
        <dbReference type="ChEBI" id="CHEBI:43474"/>
        <dbReference type="ChEBI" id="CHEBI:57701"/>
        <dbReference type="ChEBI" id="CHEBI:58702"/>
        <dbReference type="ChEBI" id="CHEBI:145989"/>
        <dbReference type="EC" id="2.5.1.19"/>
    </reaction>
    <physiologicalReaction direction="left-to-right" evidence="16">
        <dbReference type="Rhea" id="RHEA:21257"/>
    </physiologicalReaction>
</comment>
<dbReference type="GO" id="GO:0005524">
    <property type="term" value="F:ATP binding"/>
    <property type="evidence" value="ECO:0007669"/>
    <property type="project" value="UniProtKB-UniRule"/>
</dbReference>
<dbReference type="InterPro" id="IPR030960">
    <property type="entry name" value="DHQS/DOIS_N"/>
</dbReference>
<dbReference type="STRING" id="56484.A0A1Y2FTB2"/>
<evidence type="ECO:0000259" key="24">
    <source>
        <dbReference type="Pfam" id="PF18317"/>
    </source>
</evidence>
<feature type="binding site" evidence="18">
    <location>
        <begin position="88"/>
        <end position="91"/>
    </location>
    <ligand>
        <name>NAD(+)</name>
        <dbReference type="ChEBI" id="CHEBI:57540"/>
    </ligand>
</feature>
<evidence type="ECO:0000256" key="8">
    <source>
        <dbReference type="ARBA" id="ARBA00022777"/>
    </source>
</evidence>
<evidence type="ECO:0000256" key="12">
    <source>
        <dbReference type="ARBA" id="ARBA00023002"/>
    </source>
</evidence>
<dbReference type="GO" id="GO:0046872">
    <property type="term" value="F:metal ion binding"/>
    <property type="evidence" value="ECO:0007669"/>
    <property type="project" value="UniProtKB-UniRule"/>
</dbReference>
<gene>
    <name evidence="26" type="ORF">BCR37DRAFT_377052</name>
</gene>
<comment type="pathway">
    <text evidence="18 19">Metabolic intermediate biosynthesis; chorismate biosynthesis; chorismate from D-erythrose 4-phosphate and phosphoenolpyruvate: step 2/7.</text>
</comment>